<evidence type="ECO:0000256" key="1">
    <source>
        <dbReference type="SAM" id="Phobius"/>
    </source>
</evidence>
<evidence type="ECO:0000313" key="2">
    <source>
        <dbReference type="EMBL" id="ORY58268.1"/>
    </source>
</evidence>
<feature type="transmembrane region" description="Helical" evidence="1">
    <location>
        <begin position="50"/>
        <end position="67"/>
    </location>
</feature>
<gene>
    <name evidence="2" type="ORF">LY90DRAFT_506257</name>
</gene>
<reference evidence="2 3" key="1">
    <citation type="submission" date="2016-08" db="EMBL/GenBank/DDBJ databases">
        <title>A Parts List for Fungal Cellulosomes Revealed by Comparative Genomics.</title>
        <authorList>
            <consortium name="DOE Joint Genome Institute"/>
            <person name="Haitjema C.H."/>
            <person name="Gilmore S.P."/>
            <person name="Henske J.K."/>
            <person name="Solomon K.V."/>
            <person name="De Groot R."/>
            <person name="Kuo A."/>
            <person name="Mondo S.J."/>
            <person name="Salamov A.A."/>
            <person name="Labutti K."/>
            <person name="Zhao Z."/>
            <person name="Chiniquy J."/>
            <person name="Barry K."/>
            <person name="Brewer H.M."/>
            <person name="Purvine S.O."/>
            <person name="Wright A.T."/>
            <person name="Boxma B."/>
            <person name="Van Alen T."/>
            <person name="Hackstein J.H."/>
            <person name="Baker S.E."/>
            <person name="Grigoriev I.V."/>
            <person name="O'Malley M.A."/>
        </authorList>
    </citation>
    <scope>NUCLEOTIDE SEQUENCE [LARGE SCALE GENOMIC DNA]</scope>
    <source>
        <strain evidence="2 3">G1</strain>
    </source>
</reference>
<proteinExistence type="predicted"/>
<keyword evidence="1" id="KW-1133">Transmembrane helix</keyword>
<dbReference type="EMBL" id="MCOG01000067">
    <property type="protein sequence ID" value="ORY58268.1"/>
    <property type="molecule type" value="Genomic_DNA"/>
</dbReference>
<comment type="caution">
    <text evidence="2">The sequence shown here is derived from an EMBL/GenBank/DDBJ whole genome shotgun (WGS) entry which is preliminary data.</text>
</comment>
<protein>
    <submittedName>
        <fullName evidence="2">Uncharacterized protein</fullName>
    </submittedName>
</protein>
<dbReference type="AlphaFoldDB" id="A0A1Y2DG88"/>
<feature type="transmembrane region" description="Helical" evidence="1">
    <location>
        <begin position="74"/>
        <end position="96"/>
    </location>
</feature>
<accession>A0A1Y2DG88</accession>
<name>A0A1Y2DG88_9FUNG</name>
<keyword evidence="3" id="KW-1185">Reference proteome</keyword>
<evidence type="ECO:0000313" key="3">
    <source>
        <dbReference type="Proteomes" id="UP000193920"/>
    </source>
</evidence>
<organism evidence="2 3">
    <name type="scientific">Neocallimastix californiae</name>
    <dbReference type="NCBI Taxonomy" id="1754190"/>
    <lineage>
        <taxon>Eukaryota</taxon>
        <taxon>Fungi</taxon>
        <taxon>Fungi incertae sedis</taxon>
        <taxon>Chytridiomycota</taxon>
        <taxon>Chytridiomycota incertae sedis</taxon>
        <taxon>Neocallimastigomycetes</taxon>
        <taxon>Neocallimastigales</taxon>
        <taxon>Neocallimastigaceae</taxon>
        <taxon>Neocallimastix</taxon>
    </lineage>
</organism>
<sequence length="298" mass="35176">MENENIYSSYRSISSSKNNDVIIDIDSIGIFFDFFYIYDQILDIEFPESTWIVLLLSIIKDIIFLLLKVIIISAISIICFSLCIIGLIIDLVYYLIYKGILFPIIESVKIHRFINKIINNYYYGLKIHFEQINHQKKEVVNKNKDVKNYIISNNDVNSSYNVKSSVLINSNENNNDNNILKKMENSYDSSIYFSSNYIFEELINNNLTESPSTPSIQNLIYKGNFAIYYKYYIDKNFNNVIIDIWKYRLKKIKILNIYFLRMLLEFPLPLSLKYILKYGNGEDLSIQNKMIIDYPCFT</sequence>
<keyword evidence="1" id="KW-0472">Membrane</keyword>
<feature type="transmembrane region" description="Helical" evidence="1">
    <location>
        <begin position="21"/>
        <end position="38"/>
    </location>
</feature>
<keyword evidence="1" id="KW-0812">Transmembrane</keyword>
<dbReference type="Proteomes" id="UP000193920">
    <property type="component" value="Unassembled WGS sequence"/>
</dbReference>